<keyword evidence="6" id="KW-0408">Iron</keyword>
<dbReference type="PANTHER" id="PTHR10537">
    <property type="entry name" value="DNA PRIMASE LARGE SUBUNIT"/>
    <property type="match status" value="1"/>
</dbReference>
<evidence type="ECO:0000313" key="10">
    <source>
        <dbReference type="Proteomes" id="UP000626109"/>
    </source>
</evidence>
<gene>
    <name evidence="9" type="ORF">PGLA2088_LOCUS27465</name>
</gene>
<protein>
    <recommendedName>
        <fullName evidence="8">DNA primase large subunit C-terminal domain-containing protein</fullName>
    </recommendedName>
</protein>
<dbReference type="GO" id="GO:0051539">
    <property type="term" value="F:4 iron, 4 sulfur cluster binding"/>
    <property type="evidence" value="ECO:0007669"/>
    <property type="project" value="UniProtKB-KW"/>
</dbReference>
<name>A0A813K3D9_POLGL</name>
<keyword evidence="3" id="KW-0639">Primosome</keyword>
<dbReference type="InterPro" id="IPR058560">
    <property type="entry name" value="DNA_primase_C"/>
</dbReference>
<keyword evidence="4" id="KW-0235">DNA replication</keyword>
<feature type="non-terminal residue" evidence="9">
    <location>
        <position position="179"/>
    </location>
</feature>
<dbReference type="InterPro" id="IPR007238">
    <property type="entry name" value="DNA_primase_lsu_euk/arc"/>
</dbReference>
<evidence type="ECO:0000259" key="8">
    <source>
        <dbReference type="Pfam" id="PF04104"/>
    </source>
</evidence>
<evidence type="ECO:0000256" key="7">
    <source>
        <dbReference type="ARBA" id="ARBA00023014"/>
    </source>
</evidence>
<comment type="caution">
    <text evidence="9">The sequence shown here is derived from an EMBL/GenBank/DDBJ whole genome shotgun (WGS) entry which is preliminary data.</text>
</comment>
<dbReference type="PANTHER" id="PTHR10537:SF3">
    <property type="entry name" value="DNA PRIMASE LARGE SUBUNIT"/>
    <property type="match status" value="1"/>
</dbReference>
<dbReference type="GO" id="GO:0006270">
    <property type="term" value="P:DNA replication initiation"/>
    <property type="evidence" value="ECO:0007669"/>
    <property type="project" value="TreeGrafter"/>
</dbReference>
<accession>A0A813K3D9</accession>
<feature type="non-terminal residue" evidence="9">
    <location>
        <position position="1"/>
    </location>
</feature>
<dbReference type="Proteomes" id="UP000626109">
    <property type="component" value="Unassembled WGS sequence"/>
</dbReference>
<feature type="domain" description="DNA primase large subunit C-terminal" evidence="8">
    <location>
        <begin position="1"/>
        <end position="151"/>
    </location>
</feature>
<proteinExistence type="predicted"/>
<evidence type="ECO:0000256" key="3">
    <source>
        <dbReference type="ARBA" id="ARBA00022515"/>
    </source>
</evidence>
<keyword evidence="7" id="KW-0411">Iron-sulfur</keyword>
<organism evidence="9 10">
    <name type="scientific">Polarella glacialis</name>
    <name type="common">Dinoflagellate</name>
    <dbReference type="NCBI Taxonomy" id="89957"/>
    <lineage>
        <taxon>Eukaryota</taxon>
        <taxon>Sar</taxon>
        <taxon>Alveolata</taxon>
        <taxon>Dinophyceae</taxon>
        <taxon>Suessiales</taxon>
        <taxon>Suessiaceae</taxon>
        <taxon>Polarella</taxon>
    </lineage>
</organism>
<dbReference type="EMBL" id="CAJNNW010027461">
    <property type="protein sequence ID" value="CAE8691547.1"/>
    <property type="molecule type" value="Genomic_DNA"/>
</dbReference>
<keyword evidence="2" id="KW-0004">4Fe-4S</keyword>
<dbReference type="AlphaFoldDB" id="A0A813K3D9"/>
<dbReference type="GO" id="GO:0046872">
    <property type="term" value="F:metal ion binding"/>
    <property type="evidence" value="ECO:0007669"/>
    <property type="project" value="UniProtKB-KW"/>
</dbReference>
<evidence type="ECO:0000313" key="9">
    <source>
        <dbReference type="EMBL" id="CAE8691547.1"/>
    </source>
</evidence>
<dbReference type="GO" id="GO:0006269">
    <property type="term" value="P:DNA replication, synthesis of primer"/>
    <property type="evidence" value="ECO:0007669"/>
    <property type="project" value="UniProtKB-KW"/>
</dbReference>
<evidence type="ECO:0000256" key="6">
    <source>
        <dbReference type="ARBA" id="ARBA00023004"/>
    </source>
</evidence>
<dbReference type="Pfam" id="PF04104">
    <property type="entry name" value="DNA_primase_lrg"/>
    <property type="match status" value="1"/>
</dbReference>
<keyword evidence="5" id="KW-0479">Metal-binding</keyword>
<reference evidence="9" key="1">
    <citation type="submission" date="2021-02" db="EMBL/GenBank/DDBJ databases">
        <authorList>
            <person name="Dougan E. K."/>
            <person name="Rhodes N."/>
            <person name="Thang M."/>
            <person name="Chan C."/>
        </authorList>
    </citation>
    <scope>NUCLEOTIDE SEQUENCE</scope>
</reference>
<evidence type="ECO:0000256" key="5">
    <source>
        <dbReference type="ARBA" id="ARBA00022723"/>
    </source>
</evidence>
<evidence type="ECO:0000256" key="1">
    <source>
        <dbReference type="ARBA" id="ARBA00001966"/>
    </source>
</evidence>
<sequence length="179" mass="20104">HLKHSGRLQLRPFLKDCGFTIDDSFRWWKQELCKDAEIDAASFEKNYTYDVEHAYGKKGHLQGQNAFGCPKLIAMPGESGGQVHGCVFKQLDIPQLRQQMHRWKVSDDSMMEMEKLINNGKHYQLACIEYFKAQHPGADGEGVGNTPGDYFKESCRCHIKKDIANSPAKSSNAGSPSPA</sequence>
<comment type="cofactor">
    <cofactor evidence="1">
        <name>[4Fe-4S] cluster</name>
        <dbReference type="ChEBI" id="CHEBI:49883"/>
    </cofactor>
</comment>
<evidence type="ECO:0000256" key="4">
    <source>
        <dbReference type="ARBA" id="ARBA00022705"/>
    </source>
</evidence>
<dbReference type="GO" id="GO:0005658">
    <property type="term" value="C:alpha DNA polymerase:primase complex"/>
    <property type="evidence" value="ECO:0007669"/>
    <property type="project" value="TreeGrafter"/>
</dbReference>
<evidence type="ECO:0000256" key="2">
    <source>
        <dbReference type="ARBA" id="ARBA00022485"/>
    </source>
</evidence>